<comment type="caution">
    <text evidence="2">The sequence shown here is derived from an EMBL/GenBank/DDBJ whole genome shotgun (WGS) entry which is preliminary data.</text>
</comment>
<gene>
    <name evidence="2" type="ORF">EYF80_047746</name>
</gene>
<evidence type="ECO:0000256" key="1">
    <source>
        <dbReference type="SAM" id="MobiDB-lite"/>
    </source>
</evidence>
<name>A0A4Z2FLF0_9TELE</name>
<dbReference type="AlphaFoldDB" id="A0A4Z2FLF0"/>
<proteinExistence type="predicted"/>
<evidence type="ECO:0000313" key="3">
    <source>
        <dbReference type="Proteomes" id="UP000314294"/>
    </source>
</evidence>
<accession>A0A4Z2FLF0</accession>
<dbReference type="EMBL" id="SRLO01001061">
    <property type="protein sequence ID" value="TNN42076.1"/>
    <property type="molecule type" value="Genomic_DNA"/>
</dbReference>
<protein>
    <submittedName>
        <fullName evidence="2">Uncharacterized protein</fullName>
    </submittedName>
</protein>
<evidence type="ECO:0000313" key="2">
    <source>
        <dbReference type="EMBL" id="TNN42076.1"/>
    </source>
</evidence>
<sequence length="96" mass="10140">MGSSRLFCIRVCLDFDTETPAGRRAARPGDASGFTPRLFWTAARVQKRPVGSGSRGEGPPRDDVTSDSAPPSGIKVISDPRVLNPSPCRIDGPTSG</sequence>
<feature type="region of interest" description="Disordered" evidence="1">
    <location>
        <begin position="45"/>
        <end position="96"/>
    </location>
</feature>
<dbReference type="Proteomes" id="UP000314294">
    <property type="component" value="Unassembled WGS sequence"/>
</dbReference>
<reference evidence="2 3" key="1">
    <citation type="submission" date="2019-03" db="EMBL/GenBank/DDBJ databases">
        <title>First draft genome of Liparis tanakae, snailfish: a comprehensive survey of snailfish specific genes.</title>
        <authorList>
            <person name="Kim W."/>
            <person name="Song I."/>
            <person name="Jeong J.-H."/>
            <person name="Kim D."/>
            <person name="Kim S."/>
            <person name="Ryu S."/>
            <person name="Song J.Y."/>
            <person name="Lee S.K."/>
        </authorList>
    </citation>
    <scope>NUCLEOTIDE SEQUENCE [LARGE SCALE GENOMIC DNA]</scope>
    <source>
        <tissue evidence="2">Muscle</tissue>
    </source>
</reference>
<organism evidence="2 3">
    <name type="scientific">Liparis tanakae</name>
    <name type="common">Tanaka's snailfish</name>
    <dbReference type="NCBI Taxonomy" id="230148"/>
    <lineage>
        <taxon>Eukaryota</taxon>
        <taxon>Metazoa</taxon>
        <taxon>Chordata</taxon>
        <taxon>Craniata</taxon>
        <taxon>Vertebrata</taxon>
        <taxon>Euteleostomi</taxon>
        <taxon>Actinopterygii</taxon>
        <taxon>Neopterygii</taxon>
        <taxon>Teleostei</taxon>
        <taxon>Neoteleostei</taxon>
        <taxon>Acanthomorphata</taxon>
        <taxon>Eupercaria</taxon>
        <taxon>Perciformes</taxon>
        <taxon>Cottioidei</taxon>
        <taxon>Cottales</taxon>
        <taxon>Liparidae</taxon>
        <taxon>Liparis</taxon>
    </lineage>
</organism>
<keyword evidence="3" id="KW-1185">Reference proteome</keyword>